<name>A0A0F9SUR6_9ZZZZ</name>
<reference evidence="1" key="1">
    <citation type="journal article" date="2015" name="Nature">
        <title>Complex archaea that bridge the gap between prokaryotes and eukaryotes.</title>
        <authorList>
            <person name="Spang A."/>
            <person name="Saw J.H."/>
            <person name="Jorgensen S.L."/>
            <person name="Zaremba-Niedzwiedzka K."/>
            <person name="Martijn J."/>
            <person name="Lind A.E."/>
            <person name="van Eijk R."/>
            <person name="Schleper C."/>
            <person name="Guy L."/>
            <person name="Ettema T.J."/>
        </authorList>
    </citation>
    <scope>NUCLEOTIDE SEQUENCE</scope>
</reference>
<dbReference type="AlphaFoldDB" id="A0A0F9SUR6"/>
<dbReference type="EMBL" id="LAZR01000502">
    <property type="protein sequence ID" value="KKN66372.1"/>
    <property type="molecule type" value="Genomic_DNA"/>
</dbReference>
<protein>
    <submittedName>
        <fullName evidence="1">Uncharacterized protein</fullName>
    </submittedName>
</protein>
<sequence length="69" mass="7977">MSDGEYQFVVEVLMDDPAKLAILVLHEGNKEIWIPRSVIERLEYDHRPGNERLAAITIPEWLAMKKGMI</sequence>
<evidence type="ECO:0000313" key="1">
    <source>
        <dbReference type="EMBL" id="KKN66372.1"/>
    </source>
</evidence>
<gene>
    <name evidence="1" type="ORF">LCGC14_0471930</name>
</gene>
<organism evidence="1">
    <name type="scientific">marine sediment metagenome</name>
    <dbReference type="NCBI Taxonomy" id="412755"/>
    <lineage>
        <taxon>unclassified sequences</taxon>
        <taxon>metagenomes</taxon>
        <taxon>ecological metagenomes</taxon>
    </lineage>
</organism>
<accession>A0A0F9SUR6</accession>
<proteinExistence type="predicted"/>
<comment type="caution">
    <text evidence="1">The sequence shown here is derived from an EMBL/GenBank/DDBJ whole genome shotgun (WGS) entry which is preliminary data.</text>
</comment>